<accession>A0A316FAX0</accession>
<proteinExistence type="predicted"/>
<dbReference type="InterPro" id="IPR006680">
    <property type="entry name" value="Amidohydro-rel"/>
</dbReference>
<dbReference type="InterPro" id="IPR032466">
    <property type="entry name" value="Metal_Hydrolase"/>
</dbReference>
<dbReference type="SUPFAM" id="SSF51338">
    <property type="entry name" value="Composite domain of metallo-dependent hydrolases"/>
    <property type="match status" value="1"/>
</dbReference>
<feature type="domain" description="Amidohydrolase-related" evidence="2">
    <location>
        <begin position="353"/>
        <end position="414"/>
    </location>
</feature>
<keyword evidence="1" id="KW-0732">Signal</keyword>
<evidence type="ECO:0000259" key="2">
    <source>
        <dbReference type="Pfam" id="PF01979"/>
    </source>
</evidence>
<evidence type="ECO:0000256" key="1">
    <source>
        <dbReference type="SAM" id="SignalP"/>
    </source>
</evidence>
<reference evidence="3 4" key="1">
    <citation type="submission" date="2018-05" db="EMBL/GenBank/DDBJ databases">
        <title>Genomic Encyclopedia of Type Strains, Phase IV (KMG-IV): sequencing the most valuable type-strain genomes for metagenomic binning, comparative biology and taxonomic classification.</title>
        <authorList>
            <person name="Goeker M."/>
        </authorList>
    </citation>
    <scope>NUCLEOTIDE SEQUENCE [LARGE SCALE GENOMIC DNA]</scope>
    <source>
        <strain evidence="3 4">DSM 25350</strain>
    </source>
</reference>
<keyword evidence="3" id="KW-0378">Hydrolase</keyword>
<dbReference type="Gene3D" id="3.20.20.140">
    <property type="entry name" value="Metal-dependent hydrolases"/>
    <property type="match status" value="1"/>
</dbReference>
<dbReference type="InterPro" id="IPR051781">
    <property type="entry name" value="Metallo-dep_Hydrolase"/>
</dbReference>
<evidence type="ECO:0000313" key="4">
    <source>
        <dbReference type="Proteomes" id="UP000245790"/>
    </source>
</evidence>
<feature type="signal peptide" evidence="1">
    <location>
        <begin position="1"/>
        <end position="25"/>
    </location>
</feature>
<dbReference type="GO" id="GO:0016810">
    <property type="term" value="F:hydrolase activity, acting on carbon-nitrogen (but not peptide) bonds"/>
    <property type="evidence" value="ECO:0007669"/>
    <property type="project" value="InterPro"/>
</dbReference>
<comment type="caution">
    <text evidence="3">The sequence shown here is derived from an EMBL/GenBank/DDBJ whole genome shotgun (WGS) entry which is preliminary data.</text>
</comment>
<dbReference type="Proteomes" id="UP000245790">
    <property type="component" value="Unassembled WGS sequence"/>
</dbReference>
<dbReference type="Pfam" id="PF01979">
    <property type="entry name" value="Amidohydro_1"/>
    <property type="match status" value="1"/>
</dbReference>
<keyword evidence="4" id="KW-1185">Reference proteome</keyword>
<dbReference type="EMBL" id="QGGU01000015">
    <property type="protein sequence ID" value="PWK44424.1"/>
    <property type="molecule type" value="Genomic_DNA"/>
</dbReference>
<protein>
    <submittedName>
        <fullName evidence="3">Imidazolonepropionase-like amidohydrolase</fullName>
    </submittedName>
</protein>
<dbReference type="PANTHER" id="PTHR43135">
    <property type="entry name" value="ALPHA-D-RIBOSE 1-METHYLPHOSPHONATE 5-TRIPHOSPHATE DIPHOSPHATASE"/>
    <property type="match status" value="1"/>
</dbReference>
<evidence type="ECO:0000313" key="3">
    <source>
        <dbReference type="EMBL" id="PWK44424.1"/>
    </source>
</evidence>
<name>A0A316FAX0_9GAMM</name>
<dbReference type="Gene3D" id="2.30.40.10">
    <property type="entry name" value="Urease, subunit C, domain 1"/>
    <property type="match status" value="1"/>
</dbReference>
<dbReference type="AlphaFoldDB" id="A0A316FAX0"/>
<dbReference type="InterPro" id="IPR011059">
    <property type="entry name" value="Metal-dep_hydrolase_composite"/>
</dbReference>
<dbReference type="SUPFAM" id="SSF51556">
    <property type="entry name" value="Metallo-dependent hydrolases"/>
    <property type="match status" value="1"/>
</dbReference>
<feature type="chain" id="PRO_5016447817" evidence="1">
    <location>
        <begin position="26"/>
        <end position="433"/>
    </location>
</feature>
<dbReference type="RefSeq" id="WP_210204981.1">
    <property type="nucleotide sequence ID" value="NZ_QGGU01000015.1"/>
</dbReference>
<gene>
    <name evidence="3" type="ORF">C8D97_11526</name>
</gene>
<organism evidence="3 4">
    <name type="scientific">Pleionea mediterranea</name>
    <dbReference type="NCBI Taxonomy" id="523701"/>
    <lineage>
        <taxon>Bacteria</taxon>
        <taxon>Pseudomonadati</taxon>
        <taxon>Pseudomonadota</taxon>
        <taxon>Gammaproteobacteria</taxon>
        <taxon>Oceanospirillales</taxon>
        <taxon>Pleioneaceae</taxon>
        <taxon>Pleionea</taxon>
    </lineage>
</organism>
<dbReference type="PANTHER" id="PTHR43135:SF3">
    <property type="entry name" value="ALPHA-D-RIBOSE 1-METHYLPHOSPHONATE 5-TRIPHOSPHATE DIPHOSPHATASE"/>
    <property type="match status" value="1"/>
</dbReference>
<sequence length="433" mass="47053">MMRCLTLTKLIASTAALTLSSALLANDMIPGKKPDAPILITDATLYTVSSGVKQDHDLLIKDGKIAAIGQDLTAPTNATVINGEGKHVYPGLIGLTTTVGLVEIGAVRATRDMAETGRATPEVKAHIAFNADSEIIPTIRSNGITHVEVAPTGSGLNGQSSLMHLDGWNWQDALVKKGTGMHLRWPRAGINKSFWETRTPKKQKEDNAKALKQLSDTFEQIKAYHKARSANANAAIDVRWEAMRPVLDKTMPLFVHANDYRQIESAIHFAKQQDIKIVLVGVGDADKAIELIKSNNIPVVFTSAWGHPMRSDEGLDRAYKTPAVLEQNGISYALAINGNWNVRDLPFAAGQTVAYGVSPSTALKSVTLEPAKILGVADKMGSLEVGKQANIVISQGDLFDHLTHKVDTVMIEGRSIDLNNRHKQLYDKYSKKN</sequence>